<keyword evidence="2" id="KW-0436">Ligase</keyword>
<dbReference type="GO" id="GO:0005524">
    <property type="term" value="F:ATP binding"/>
    <property type="evidence" value="ECO:0007669"/>
    <property type="project" value="UniProtKB-KW"/>
</dbReference>
<dbReference type="Proteomes" id="UP000308652">
    <property type="component" value="Unassembled WGS sequence"/>
</dbReference>
<dbReference type="GO" id="GO:0032807">
    <property type="term" value="C:DNA ligase IV complex"/>
    <property type="evidence" value="ECO:0007669"/>
    <property type="project" value="TreeGrafter"/>
</dbReference>
<dbReference type="OrthoDB" id="7482721at2759"/>
<dbReference type="GO" id="GO:0006303">
    <property type="term" value="P:double-strand break repair via nonhomologous end joining"/>
    <property type="evidence" value="ECO:0007669"/>
    <property type="project" value="TreeGrafter"/>
</dbReference>
<evidence type="ECO:0000313" key="8">
    <source>
        <dbReference type="EMBL" id="TFK32795.1"/>
    </source>
</evidence>
<dbReference type="PROSITE" id="PS00697">
    <property type="entry name" value="DNA_LIGASE_A1"/>
    <property type="match status" value="1"/>
</dbReference>
<evidence type="ECO:0000256" key="4">
    <source>
        <dbReference type="ARBA" id="ARBA00022840"/>
    </source>
</evidence>
<evidence type="ECO:0000256" key="5">
    <source>
        <dbReference type="ARBA" id="ARBA00023242"/>
    </source>
</evidence>
<gene>
    <name evidence="8" type="ORF">BDQ12DRAFT_691997</name>
</gene>
<feature type="region of interest" description="Disordered" evidence="6">
    <location>
        <begin position="743"/>
        <end position="790"/>
    </location>
</feature>
<feature type="domain" description="ATP-dependent DNA ligase family profile" evidence="7">
    <location>
        <begin position="440"/>
        <end position="583"/>
    </location>
</feature>
<dbReference type="AlphaFoldDB" id="A0A5C3LJC1"/>
<dbReference type="InterPro" id="IPR016059">
    <property type="entry name" value="DNA_ligase_ATP-dep_CS"/>
</dbReference>
<evidence type="ECO:0000256" key="2">
    <source>
        <dbReference type="ARBA" id="ARBA00022598"/>
    </source>
</evidence>
<dbReference type="STRING" id="68775.A0A5C3LJC1"/>
<feature type="compositionally biased region" description="Polar residues" evidence="6">
    <location>
        <begin position="781"/>
        <end position="790"/>
    </location>
</feature>
<dbReference type="GO" id="GO:0003677">
    <property type="term" value="F:DNA binding"/>
    <property type="evidence" value="ECO:0007669"/>
    <property type="project" value="InterPro"/>
</dbReference>
<evidence type="ECO:0000256" key="6">
    <source>
        <dbReference type="SAM" id="MobiDB-lite"/>
    </source>
</evidence>
<dbReference type="Gene3D" id="2.40.50.140">
    <property type="entry name" value="Nucleic acid-binding proteins"/>
    <property type="match status" value="1"/>
</dbReference>
<dbReference type="InterPro" id="IPR029710">
    <property type="entry name" value="LIG4"/>
</dbReference>
<sequence>MSQTSSELGGGVPFSYFCSLLREISNIKPRKAEDPSLGRDSANNTDYPAYHVLERWIANLRRRFGSMPAGTTAIVFRLLFPDQDVRRKYDLQETRLGRTLADCLGVERDKLTKWKQEDASGSLGTEVRKVLKKLCPYAEGYIAPLTIVQVDELLNELASNSSYSHKSIHAKYPPGIRRKRIIIFQDLFRQLPPDDSCFLTQIILKDLRPVLYPLSEAHYTSALRNFKSNSVRMLTLEHAMKAWDTTGWLLKCYRVRSEMDVATNSYDLPADKKYELTKPITGTVVQIPKSEKGRGCRTALEFLEGSKIVWAETKYDGERAQIHVHILDDNTSKITIFSKSKRDSTQDRIAVHDIIRDALGLADSHSKMTRDEPVVVKNVILDAEMVAWSNDHIDEFWRIRALVESTAKGIRRCRQKPSAAQNSHDESDDDVCSQASMRSDTSDSRNLALVFFDVLMLDSISMLTRPYSQRRMVLENLIQLIPGKAMLAERFPIDMQGGEKRSQLRQTFAERISRHEEGLVLKAEEGRYHDYRFPWVKVKRDYIEGYGDTVDLVIVGASWEKERARELRVPPTVYTTFYVGAFKKRPKYTMVKARQHIMVYFTASYGMSRDQLEELNFLIKNSDTLPYRPSMKTNALPYTFTIFSGLKSPPTIILRIPLLAELFGAGFTKAPGSMHYELRFPRISKIYRVKERPWTEGVHLASLHDIACESIGRERSDKDLELWCNGVFGKVIKPAVDPVLKRKQETEEWEDRLTEWDGKSARVGEPISPPRKRPRLESPTEPLSQPSLASQPLGLATNTYASSSIIQAASIAPESILNLQISQPRTPLKSTYLPSPITSPVKPATDEDLIFELQSYPSLKEDLGSYIPSLALHSSTLIRVSPPLPSLPSSVQPLLDNESLIWFSDKRRVKSCLSCSSWRNSISRSQYLHTLDAVLSGCGWSSEDGSSTWMKRGIIFIHDHEQTGKKSAEEILETLSLCKDLNINGRPRKPIWIFGCGTKEL</sequence>
<feature type="compositionally biased region" description="Basic and acidic residues" evidence="6">
    <location>
        <begin position="743"/>
        <end position="762"/>
    </location>
</feature>
<dbReference type="GO" id="GO:0003910">
    <property type="term" value="F:DNA ligase (ATP) activity"/>
    <property type="evidence" value="ECO:0007669"/>
    <property type="project" value="InterPro"/>
</dbReference>
<dbReference type="Pfam" id="PF01068">
    <property type="entry name" value="DNA_ligase_A_M"/>
    <property type="match status" value="1"/>
</dbReference>
<dbReference type="Gene3D" id="3.30.470.30">
    <property type="entry name" value="DNA ligase/mRNA capping enzyme"/>
    <property type="match status" value="1"/>
</dbReference>
<protein>
    <recommendedName>
        <fullName evidence="7">ATP-dependent DNA ligase family profile domain-containing protein</fullName>
    </recommendedName>
</protein>
<dbReference type="InterPro" id="IPR012340">
    <property type="entry name" value="NA-bd_OB-fold"/>
</dbReference>
<keyword evidence="9" id="KW-1185">Reference proteome</keyword>
<evidence type="ECO:0000313" key="9">
    <source>
        <dbReference type="Proteomes" id="UP000308652"/>
    </source>
</evidence>
<dbReference type="SUPFAM" id="SSF56091">
    <property type="entry name" value="DNA ligase/mRNA capping enzyme, catalytic domain"/>
    <property type="match status" value="1"/>
</dbReference>
<organism evidence="8 9">
    <name type="scientific">Crucibulum laeve</name>
    <dbReference type="NCBI Taxonomy" id="68775"/>
    <lineage>
        <taxon>Eukaryota</taxon>
        <taxon>Fungi</taxon>
        <taxon>Dikarya</taxon>
        <taxon>Basidiomycota</taxon>
        <taxon>Agaricomycotina</taxon>
        <taxon>Agaricomycetes</taxon>
        <taxon>Agaricomycetidae</taxon>
        <taxon>Agaricales</taxon>
        <taxon>Agaricineae</taxon>
        <taxon>Nidulariaceae</taxon>
        <taxon>Crucibulum</taxon>
    </lineage>
</organism>
<dbReference type="GO" id="GO:0006297">
    <property type="term" value="P:nucleotide-excision repair, DNA gap filling"/>
    <property type="evidence" value="ECO:0007669"/>
    <property type="project" value="TreeGrafter"/>
</dbReference>
<dbReference type="EMBL" id="ML213663">
    <property type="protein sequence ID" value="TFK32795.1"/>
    <property type="molecule type" value="Genomic_DNA"/>
</dbReference>
<keyword evidence="5" id="KW-0539">Nucleus</keyword>
<dbReference type="InterPro" id="IPR012308">
    <property type="entry name" value="DNA_ligase_ATP-dep_N"/>
</dbReference>
<proteinExistence type="inferred from homology"/>
<dbReference type="PANTHER" id="PTHR45997:SF2">
    <property type="entry name" value="ATP DEPENDENT DNA LIGASE DOMAIN PROTEIN (AFU_ORTHOLOGUE AFUA_5G02430)"/>
    <property type="match status" value="1"/>
</dbReference>
<accession>A0A5C3LJC1</accession>
<keyword evidence="4" id="KW-0067">ATP-binding</keyword>
<dbReference type="PROSITE" id="PS50160">
    <property type="entry name" value="DNA_LIGASE_A3"/>
    <property type="match status" value="1"/>
</dbReference>
<feature type="region of interest" description="Disordered" evidence="6">
    <location>
        <begin position="414"/>
        <end position="438"/>
    </location>
</feature>
<evidence type="ECO:0000259" key="7">
    <source>
        <dbReference type="PROSITE" id="PS50160"/>
    </source>
</evidence>
<dbReference type="InterPro" id="IPR036599">
    <property type="entry name" value="DNA_ligase_N_sf"/>
</dbReference>
<evidence type="ECO:0000256" key="1">
    <source>
        <dbReference type="ARBA" id="ARBA00007572"/>
    </source>
</evidence>
<dbReference type="Gene3D" id="1.10.3260.10">
    <property type="entry name" value="DNA ligase, ATP-dependent, N-terminal domain"/>
    <property type="match status" value="1"/>
</dbReference>
<dbReference type="InterPro" id="IPR012310">
    <property type="entry name" value="DNA_ligase_ATP-dep_cent"/>
</dbReference>
<name>A0A5C3LJC1_9AGAR</name>
<comment type="similarity">
    <text evidence="1">Belongs to the ATP-dependent DNA ligase family.</text>
</comment>
<dbReference type="GO" id="GO:0006310">
    <property type="term" value="P:DNA recombination"/>
    <property type="evidence" value="ECO:0007669"/>
    <property type="project" value="InterPro"/>
</dbReference>
<dbReference type="PANTHER" id="PTHR45997">
    <property type="entry name" value="DNA LIGASE 4"/>
    <property type="match status" value="1"/>
</dbReference>
<keyword evidence="3" id="KW-0547">Nucleotide-binding</keyword>
<reference evidence="8 9" key="1">
    <citation type="journal article" date="2019" name="Nat. Ecol. Evol.">
        <title>Megaphylogeny resolves global patterns of mushroom evolution.</title>
        <authorList>
            <person name="Varga T."/>
            <person name="Krizsan K."/>
            <person name="Foldi C."/>
            <person name="Dima B."/>
            <person name="Sanchez-Garcia M."/>
            <person name="Sanchez-Ramirez S."/>
            <person name="Szollosi G.J."/>
            <person name="Szarkandi J.G."/>
            <person name="Papp V."/>
            <person name="Albert L."/>
            <person name="Andreopoulos W."/>
            <person name="Angelini C."/>
            <person name="Antonin V."/>
            <person name="Barry K.W."/>
            <person name="Bougher N.L."/>
            <person name="Buchanan P."/>
            <person name="Buyck B."/>
            <person name="Bense V."/>
            <person name="Catcheside P."/>
            <person name="Chovatia M."/>
            <person name="Cooper J."/>
            <person name="Damon W."/>
            <person name="Desjardin D."/>
            <person name="Finy P."/>
            <person name="Geml J."/>
            <person name="Haridas S."/>
            <person name="Hughes K."/>
            <person name="Justo A."/>
            <person name="Karasinski D."/>
            <person name="Kautmanova I."/>
            <person name="Kiss B."/>
            <person name="Kocsube S."/>
            <person name="Kotiranta H."/>
            <person name="LaButti K.M."/>
            <person name="Lechner B.E."/>
            <person name="Liimatainen K."/>
            <person name="Lipzen A."/>
            <person name="Lukacs Z."/>
            <person name="Mihaltcheva S."/>
            <person name="Morgado L.N."/>
            <person name="Niskanen T."/>
            <person name="Noordeloos M.E."/>
            <person name="Ohm R.A."/>
            <person name="Ortiz-Santana B."/>
            <person name="Ovrebo C."/>
            <person name="Racz N."/>
            <person name="Riley R."/>
            <person name="Savchenko A."/>
            <person name="Shiryaev A."/>
            <person name="Soop K."/>
            <person name="Spirin V."/>
            <person name="Szebenyi C."/>
            <person name="Tomsovsky M."/>
            <person name="Tulloss R.E."/>
            <person name="Uehling J."/>
            <person name="Grigoriev I.V."/>
            <person name="Vagvolgyi C."/>
            <person name="Papp T."/>
            <person name="Martin F.M."/>
            <person name="Miettinen O."/>
            <person name="Hibbett D.S."/>
            <person name="Nagy L.G."/>
        </authorList>
    </citation>
    <scope>NUCLEOTIDE SEQUENCE [LARGE SCALE GENOMIC DNA]</scope>
    <source>
        <strain evidence="8 9">CBS 166.37</strain>
    </source>
</reference>
<evidence type="ECO:0000256" key="3">
    <source>
        <dbReference type="ARBA" id="ARBA00022741"/>
    </source>
</evidence>
<dbReference type="Pfam" id="PF04675">
    <property type="entry name" value="DNA_ligase_A_N"/>
    <property type="match status" value="1"/>
</dbReference>